<proteinExistence type="inferred from homology"/>
<feature type="region of interest" description="Disordered" evidence="3">
    <location>
        <begin position="79"/>
        <end position="105"/>
    </location>
</feature>
<dbReference type="eggNOG" id="COG1653">
    <property type="taxonomic scope" value="Bacteria"/>
</dbReference>
<dbReference type="Pfam" id="PF13416">
    <property type="entry name" value="SBP_bac_8"/>
    <property type="match status" value="1"/>
</dbReference>
<name>F3NF05_9ACTN</name>
<dbReference type="PANTHER" id="PTHR43649:SF29">
    <property type="entry name" value="OSMOPROTECTIVE COMPOUNDS-BINDING PROTEIN GGTB"/>
    <property type="match status" value="1"/>
</dbReference>
<reference evidence="4 5" key="1">
    <citation type="journal article" date="2011" name="J. Bacteriol.">
        <title>Draft genome sequence of the marine bacterium Streptomyces griseoaurantiacus M045, which produces novel manumycin-type antibiotics with a pABA core component.</title>
        <authorList>
            <person name="Li F."/>
            <person name="Jiang P."/>
            <person name="Zheng H."/>
            <person name="Wang S."/>
            <person name="Zhao G."/>
            <person name="Qin S."/>
            <person name="Liu Z."/>
        </authorList>
    </citation>
    <scope>NUCLEOTIDE SEQUENCE [LARGE SCALE GENOMIC DNA]</scope>
    <source>
        <strain evidence="4 5">M045</strain>
    </source>
</reference>
<dbReference type="STRING" id="996637.SGM_1719"/>
<organism evidence="4 5">
    <name type="scientific">Streptomyces griseoaurantiacus M045</name>
    <dbReference type="NCBI Taxonomy" id="996637"/>
    <lineage>
        <taxon>Bacteria</taxon>
        <taxon>Bacillati</taxon>
        <taxon>Actinomycetota</taxon>
        <taxon>Actinomycetes</taxon>
        <taxon>Kitasatosporales</taxon>
        <taxon>Streptomycetaceae</taxon>
        <taxon>Streptomyces</taxon>
        <taxon>Streptomyces aurantiacus group</taxon>
    </lineage>
</organism>
<dbReference type="Proteomes" id="UP000003022">
    <property type="component" value="Unassembled WGS sequence"/>
</dbReference>
<evidence type="ECO:0000313" key="5">
    <source>
        <dbReference type="Proteomes" id="UP000003022"/>
    </source>
</evidence>
<accession>F3NF05</accession>
<sequence length="509" mass="53783">MMRSTRSSKFGTVHIDSTVHIDNHRTEHADTTVRSDRTLRTGKTSRTARRSAFATSGRRTTRVSAVLLATALALAVTGCGGDDDNDGGSTKPSARGDGGSTVTLPKLDGESLEVAAVWTGGEQKNFKKVLAEFEKRTGAKVTFVPAQDPIINFLGSKVAGGQPPDVALLPQPGAIKQAVDKGWAKPLGAEATKELAENYSQGWQDIGKVGGKQYGAYYKAANKSLIWYNAKVFENAGASEPKSWKDLLSTAQTVYDSGVTPFSVGGADGWTLTDWFENVYLSQAGPEKYDQLAQHKIKWTDPSVKQALTTLAEIWGKKDYVAGGAKGALGTAFPESVTQTFTGGDQPKAGMVYEGDFAQVNIAETKAKIGTDAKVFPFPAVGDTAPVVSGGDAAVILDDSKAAQALVTFLASPDAATIQAELGGYLSPNKNVPDSAYPNEVQRTIAKSLVAAGDDFRFDMSDQAPQAFGGTPGKGEWKELQDFLSNPKDVARAQQKLEAAAAKAYGGKG</sequence>
<comment type="caution">
    <text evidence="4">The sequence shown here is derived from an EMBL/GenBank/DDBJ whole genome shotgun (WGS) entry which is preliminary data.</text>
</comment>
<protein>
    <submittedName>
        <fullName evidence="4">Secreted protein</fullName>
    </submittedName>
</protein>
<keyword evidence="2" id="KW-0813">Transport</keyword>
<evidence type="ECO:0000256" key="2">
    <source>
        <dbReference type="ARBA" id="ARBA00022448"/>
    </source>
</evidence>
<dbReference type="AlphaFoldDB" id="F3NF05"/>
<comment type="similarity">
    <text evidence="1">Belongs to the bacterial solute-binding protein 1 family.</text>
</comment>
<evidence type="ECO:0000313" key="4">
    <source>
        <dbReference type="EMBL" id="EGG47888.1"/>
    </source>
</evidence>
<dbReference type="SUPFAM" id="SSF53850">
    <property type="entry name" value="Periplasmic binding protein-like II"/>
    <property type="match status" value="1"/>
</dbReference>
<evidence type="ECO:0000256" key="1">
    <source>
        <dbReference type="ARBA" id="ARBA00008520"/>
    </source>
</evidence>
<dbReference type="Gene3D" id="3.40.190.10">
    <property type="entry name" value="Periplasmic binding protein-like II"/>
    <property type="match status" value="2"/>
</dbReference>
<dbReference type="InterPro" id="IPR006059">
    <property type="entry name" value="SBP"/>
</dbReference>
<gene>
    <name evidence="4" type="ORF">SGM_1719</name>
</gene>
<keyword evidence="5" id="KW-1185">Reference proteome</keyword>
<dbReference type="PANTHER" id="PTHR43649">
    <property type="entry name" value="ARABINOSE-BINDING PROTEIN-RELATED"/>
    <property type="match status" value="1"/>
</dbReference>
<dbReference type="EMBL" id="AEYX01000028">
    <property type="protein sequence ID" value="EGG47888.1"/>
    <property type="molecule type" value="Genomic_DNA"/>
</dbReference>
<evidence type="ECO:0000256" key="3">
    <source>
        <dbReference type="SAM" id="MobiDB-lite"/>
    </source>
</evidence>
<dbReference type="InterPro" id="IPR050490">
    <property type="entry name" value="Bact_solute-bd_prot1"/>
</dbReference>